<dbReference type="AlphaFoldDB" id="A0A1W6ZTY1"/>
<dbReference type="SMART" id="SM00318">
    <property type="entry name" value="SNc"/>
    <property type="match status" value="1"/>
</dbReference>
<evidence type="ECO:0000313" key="1">
    <source>
        <dbReference type="EMBL" id="ARQ00879.1"/>
    </source>
</evidence>
<gene>
    <name evidence="1" type="ORF">CAK95_18620</name>
</gene>
<dbReference type="Gene3D" id="2.40.50.90">
    <property type="match status" value="1"/>
</dbReference>
<dbReference type="Proteomes" id="UP000194137">
    <property type="component" value="Chromosome"/>
</dbReference>
<dbReference type="EMBL" id="CP021112">
    <property type="protein sequence ID" value="ARQ00879.1"/>
    <property type="molecule type" value="Genomic_DNA"/>
</dbReference>
<evidence type="ECO:0000313" key="2">
    <source>
        <dbReference type="Proteomes" id="UP000194137"/>
    </source>
</evidence>
<protein>
    <submittedName>
        <fullName evidence="1">Uncharacterized protein</fullName>
    </submittedName>
</protein>
<proteinExistence type="predicted"/>
<dbReference type="STRING" id="1235591.CAK95_18620"/>
<dbReference type="PANTHER" id="PTHR12302">
    <property type="entry name" value="EBNA2 BINDING PROTEIN P100"/>
    <property type="match status" value="1"/>
</dbReference>
<dbReference type="PANTHER" id="PTHR12302:SF26">
    <property type="entry name" value="BLR1266 PROTEIN"/>
    <property type="match status" value="1"/>
</dbReference>
<dbReference type="OrthoDB" id="9805504at2"/>
<dbReference type="SUPFAM" id="SSF50199">
    <property type="entry name" value="Staphylococcal nuclease"/>
    <property type="match status" value="1"/>
</dbReference>
<dbReference type="RefSeq" id="WP_086089274.1">
    <property type="nucleotide sequence ID" value="NZ_CP021112.1"/>
</dbReference>
<dbReference type="InterPro" id="IPR035437">
    <property type="entry name" value="SNase_OB-fold_sf"/>
</dbReference>
<dbReference type="KEGG" id="psin:CAK95_18620"/>
<dbReference type="InterPro" id="IPR016071">
    <property type="entry name" value="Staphylococal_nuclease_OB-fold"/>
</dbReference>
<organism evidence="1 2">
    <name type="scientific">Pseudorhodoplanes sinuspersici</name>
    <dbReference type="NCBI Taxonomy" id="1235591"/>
    <lineage>
        <taxon>Bacteria</taxon>
        <taxon>Pseudomonadati</taxon>
        <taxon>Pseudomonadota</taxon>
        <taxon>Alphaproteobacteria</taxon>
        <taxon>Hyphomicrobiales</taxon>
        <taxon>Pseudorhodoplanes</taxon>
    </lineage>
</organism>
<name>A0A1W6ZTY1_9HYPH</name>
<dbReference type="PROSITE" id="PS50830">
    <property type="entry name" value="TNASE_3"/>
    <property type="match status" value="1"/>
</dbReference>
<sequence length="193" mass="21832">MRWLISLSIVGGLLFPVQVHASGVSLADGDSFRIGEYRYRLHGIDAPELHQECKDIDGRVWPCGTRARTELRRIIATDPLECRSVTTDRFGRIVATCLAGSRDIAEEMVRAGYAIASGRHGAPSPYEDAQRQARDAKRGIWAGTFETPREWRRGNPRSDEPERSVITPRAWLDRKIAEIRKTLAEWFPSIFGR</sequence>
<accession>A0A1W6ZTY1</accession>
<reference evidence="1 2" key="1">
    <citation type="submission" date="2017-05" db="EMBL/GenBank/DDBJ databases">
        <title>Full genome sequence of Pseudorhodoplanes sinuspersici.</title>
        <authorList>
            <person name="Dastgheib S.M.M."/>
            <person name="Shavandi M."/>
            <person name="Tirandaz H."/>
        </authorList>
    </citation>
    <scope>NUCLEOTIDE SEQUENCE [LARGE SCALE GENOMIC DNA]</scope>
    <source>
        <strain evidence="1 2">RIPI110</strain>
    </source>
</reference>
<dbReference type="Pfam" id="PF00565">
    <property type="entry name" value="SNase"/>
    <property type="match status" value="1"/>
</dbReference>
<keyword evidence="2" id="KW-1185">Reference proteome</keyword>